<feature type="compositionally biased region" description="Polar residues" evidence="1">
    <location>
        <begin position="408"/>
        <end position="419"/>
    </location>
</feature>
<name>A0A135TGP6_9PEZI</name>
<feature type="compositionally biased region" description="Basic and acidic residues" evidence="1">
    <location>
        <begin position="333"/>
        <end position="343"/>
    </location>
</feature>
<evidence type="ECO:0000313" key="2">
    <source>
        <dbReference type="EMBL" id="KXH47356.1"/>
    </source>
</evidence>
<organism evidence="2 3">
    <name type="scientific">Colletotrichum simmondsii</name>
    <dbReference type="NCBI Taxonomy" id="703756"/>
    <lineage>
        <taxon>Eukaryota</taxon>
        <taxon>Fungi</taxon>
        <taxon>Dikarya</taxon>
        <taxon>Ascomycota</taxon>
        <taxon>Pezizomycotina</taxon>
        <taxon>Sordariomycetes</taxon>
        <taxon>Hypocreomycetidae</taxon>
        <taxon>Glomerellales</taxon>
        <taxon>Glomerellaceae</taxon>
        <taxon>Colletotrichum</taxon>
        <taxon>Colletotrichum acutatum species complex</taxon>
    </lineage>
</organism>
<keyword evidence="3" id="KW-1185">Reference proteome</keyword>
<reference evidence="2 3" key="1">
    <citation type="submission" date="2014-02" db="EMBL/GenBank/DDBJ databases">
        <title>The genome sequence of Colletotrichum simmondsii CBS122122.</title>
        <authorList>
            <person name="Baroncelli R."/>
            <person name="Thon M.R."/>
        </authorList>
    </citation>
    <scope>NUCLEOTIDE SEQUENCE [LARGE SCALE GENOMIC DNA]</scope>
    <source>
        <strain evidence="2 3">CBS122122</strain>
    </source>
</reference>
<evidence type="ECO:0000256" key="1">
    <source>
        <dbReference type="SAM" id="MobiDB-lite"/>
    </source>
</evidence>
<dbReference type="AlphaFoldDB" id="A0A135TGP6"/>
<sequence>MKRWLDWAKSQKLPVFRQYPDKSARVDKELKAVFWDFDRTDLPLLTEQECWERMYSALRYPVSNPNEQYYIKVLNAVDCEVSRILNHGSMHQTLVELARKAGFDARKCCDPSLSKEQRKYEPPKGPRQTSSADTRMKVNPGVFPRGELDLEGPLNFAAVSEFLLQQNALKEKNEAAAARTTPNSAVARSTGNRSGSDRYGSQPSSGGSRTEPKALAKNAMVNGNARLERSKLSLSNQESDAAGRLSSERTIGNPTDQAAQLMSNDPDSRMPFNGFVIPKRQRGGSVQQEGSIPAATLESRLATSTASSGGLSGSLTSLSKQPPIQAPIQTQKTLERQTRRESSDIQAGSLPQHGALVRRPSETKGSGLLTPSNLQSRPPSSNNQQRGSLSVKTESQEQSVSPAEHKTASQPVVASAQGSTTQGQAITAAMTKKLDATINQNLLEAIRGVYRSVPKLVEGKIRGWLDGPEYRSMGFAVLRDVENETTKIVRESLIAKMKAMEQIVKGSESQHQAESVRDTKRKADEKDAEGGDQSQQAAKRQRGDGGGSGCTA</sequence>
<feature type="compositionally biased region" description="Low complexity" evidence="1">
    <location>
        <begin position="301"/>
        <end position="319"/>
    </location>
</feature>
<dbReference type="OrthoDB" id="4846681at2759"/>
<protein>
    <submittedName>
        <fullName evidence="2">Uncharacterized protein</fullName>
    </submittedName>
</protein>
<feature type="compositionally biased region" description="Polar residues" evidence="1">
    <location>
        <begin position="248"/>
        <end position="265"/>
    </location>
</feature>
<dbReference type="Proteomes" id="UP000070328">
    <property type="component" value="Unassembled WGS sequence"/>
</dbReference>
<comment type="caution">
    <text evidence="2">The sequence shown here is derived from an EMBL/GenBank/DDBJ whole genome shotgun (WGS) entry which is preliminary data.</text>
</comment>
<proteinExistence type="predicted"/>
<feature type="compositionally biased region" description="Basic and acidic residues" evidence="1">
    <location>
        <begin position="514"/>
        <end position="529"/>
    </location>
</feature>
<feature type="compositionally biased region" description="Polar residues" evidence="1">
    <location>
        <begin position="369"/>
        <end position="401"/>
    </location>
</feature>
<accession>A0A135TGP6</accession>
<evidence type="ECO:0000313" key="3">
    <source>
        <dbReference type="Proteomes" id="UP000070328"/>
    </source>
</evidence>
<gene>
    <name evidence="2" type="ORF">CSIM01_05293</name>
</gene>
<feature type="compositionally biased region" description="Basic and acidic residues" evidence="1">
    <location>
        <begin position="112"/>
        <end position="124"/>
    </location>
</feature>
<dbReference type="EMBL" id="JFBX01000166">
    <property type="protein sequence ID" value="KXH47356.1"/>
    <property type="molecule type" value="Genomic_DNA"/>
</dbReference>
<feature type="region of interest" description="Disordered" evidence="1">
    <location>
        <begin position="503"/>
        <end position="552"/>
    </location>
</feature>
<feature type="region of interest" description="Disordered" evidence="1">
    <location>
        <begin position="174"/>
        <end position="213"/>
    </location>
</feature>
<feature type="region of interest" description="Disordered" evidence="1">
    <location>
        <begin position="229"/>
        <end position="419"/>
    </location>
</feature>
<feature type="region of interest" description="Disordered" evidence="1">
    <location>
        <begin position="112"/>
        <end position="144"/>
    </location>
</feature>
<feature type="compositionally biased region" description="Polar residues" evidence="1">
    <location>
        <begin position="180"/>
        <end position="208"/>
    </location>
</feature>